<dbReference type="GO" id="GO:0097503">
    <property type="term" value="P:sialylation"/>
    <property type="evidence" value="ECO:0007669"/>
    <property type="project" value="TreeGrafter"/>
</dbReference>
<dbReference type="FunFam" id="3.90.1480.20:FF:000015">
    <property type="entry name" value="Lactosylceramide alpha-2,3-sialyltransferase"/>
    <property type="match status" value="1"/>
</dbReference>
<dbReference type="Pfam" id="PF00777">
    <property type="entry name" value="Glyco_transf_29"/>
    <property type="match status" value="1"/>
</dbReference>
<keyword evidence="7" id="KW-1133">Transmembrane helix</keyword>
<keyword evidence="4" id="KW-0808">Transferase</keyword>
<keyword evidence="8" id="KW-0333">Golgi apparatus</keyword>
<dbReference type="PANTHER" id="PTHR46032">
    <property type="entry name" value="ALPHA-2,3-SIALYLTRANSFERASE ST3GAL I ISOFORM X1"/>
    <property type="match status" value="1"/>
</dbReference>
<evidence type="ECO:0000256" key="6">
    <source>
        <dbReference type="ARBA" id="ARBA00022968"/>
    </source>
</evidence>
<comment type="subcellular location">
    <subcellularLocation>
        <location evidence="1">Golgi apparatus membrane</location>
        <topology evidence="1">Single-pass type II membrane protein</topology>
    </subcellularLocation>
</comment>
<dbReference type="OrthoDB" id="10264956at2759"/>
<evidence type="ECO:0000256" key="5">
    <source>
        <dbReference type="ARBA" id="ARBA00022692"/>
    </source>
</evidence>
<dbReference type="GO" id="GO:0000139">
    <property type="term" value="C:Golgi membrane"/>
    <property type="evidence" value="ECO:0007669"/>
    <property type="project" value="UniProtKB-SubCell"/>
</dbReference>
<evidence type="ECO:0000256" key="10">
    <source>
        <dbReference type="ARBA" id="ARBA00023157"/>
    </source>
</evidence>
<reference evidence="13" key="1">
    <citation type="submission" date="2025-08" db="UniProtKB">
        <authorList>
            <consortium name="RefSeq"/>
        </authorList>
    </citation>
    <scope>IDENTIFICATION</scope>
    <source>
        <strain evidence="13">Quisiro</strain>
        <tissue evidence="13">Liver</tissue>
    </source>
</reference>
<evidence type="ECO:0000256" key="2">
    <source>
        <dbReference type="ARBA" id="ARBA00006003"/>
    </source>
</evidence>
<dbReference type="STRING" id="52670.A0A2I4C3W4"/>
<dbReference type="GO" id="GO:0003836">
    <property type="term" value="F:beta-galactoside (CMP) alpha-2,3-sialyltransferase activity"/>
    <property type="evidence" value="ECO:0007669"/>
    <property type="project" value="TreeGrafter"/>
</dbReference>
<dbReference type="PANTHER" id="PTHR46032:SF6">
    <property type="entry name" value="CMP-N-ACETYLNEURAMINATE-BETA-GALACTOSAMIDE-ALPHA-2,3-SIALYLTRANSFERASE 1"/>
    <property type="match status" value="1"/>
</dbReference>
<sequence>MVEATVDELFQIFPPRPDLDSCRTCSVVGNSVNLRKSNYGPLIDSQDVVIRMNYAQIKGYESDVGTKTTHRVMYPESATDLDNSTHLVLFPFKIQDVEWLIQAFTTGFNGTSYTKVKSKIKANKDLVMVVNPAFMMYVHEVWLENKGNYPSTGFMGLVLALHICKEVHVFGYGADSDGNWSHYWEKLSNKNFKTGFHAGQQELVFL</sequence>
<dbReference type="Proteomes" id="UP000192220">
    <property type="component" value="Unplaced"/>
</dbReference>
<name>A0A2I4C3W4_AUSLI</name>
<dbReference type="InterPro" id="IPR001675">
    <property type="entry name" value="Glyco_trans_29"/>
</dbReference>
<dbReference type="Gene3D" id="3.90.1480.20">
    <property type="entry name" value="Glycosyl transferase family 29"/>
    <property type="match status" value="1"/>
</dbReference>
<accession>A0A2I4C3W4</accession>
<evidence type="ECO:0000256" key="4">
    <source>
        <dbReference type="ARBA" id="ARBA00022679"/>
    </source>
</evidence>
<evidence type="ECO:0000256" key="8">
    <source>
        <dbReference type="ARBA" id="ARBA00023034"/>
    </source>
</evidence>
<evidence type="ECO:0000256" key="11">
    <source>
        <dbReference type="ARBA" id="ARBA00023180"/>
    </source>
</evidence>
<dbReference type="RefSeq" id="XP_013874681.1">
    <property type="nucleotide sequence ID" value="XM_014019227.1"/>
</dbReference>
<dbReference type="InParanoid" id="A0A2I4C3W4"/>
<comment type="similarity">
    <text evidence="2">Belongs to the glycosyltransferase 29 family.</text>
</comment>
<evidence type="ECO:0000313" key="13">
    <source>
        <dbReference type="RefSeq" id="XP_013874681.1"/>
    </source>
</evidence>
<gene>
    <name evidence="13" type="primary">LOC106525115</name>
</gene>
<evidence type="ECO:0000256" key="3">
    <source>
        <dbReference type="ARBA" id="ARBA00022676"/>
    </source>
</evidence>
<evidence type="ECO:0000313" key="12">
    <source>
        <dbReference type="Proteomes" id="UP000192220"/>
    </source>
</evidence>
<keyword evidence="11" id="KW-0325">Glycoprotein</keyword>
<organism evidence="12 13">
    <name type="scientific">Austrofundulus limnaeus</name>
    <name type="common">Annual killifish</name>
    <dbReference type="NCBI Taxonomy" id="52670"/>
    <lineage>
        <taxon>Eukaryota</taxon>
        <taxon>Metazoa</taxon>
        <taxon>Chordata</taxon>
        <taxon>Craniata</taxon>
        <taxon>Vertebrata</taxon>
        <taxon>Euteleostomi</taxon>
        <taxon>Actinopterygii</taxon>
        <taxon>Neopterygii</taxon>
        <taxon>Teleostei</taxon>
        <taxon>Neoteleostei</taxon>
        <taxon>Acanthomorphata</taxon>
        <taxon>Ovalentaria</taxon>
        <taxon>Atherinomorphae</taxon>
        <taxon>Cyprinodontiformes</taxon>
        <taxon>Rivulidae</taxon>
        <taxon>Austrofundulus</taxon>
    </lineage>
</organism>
<dbReference type="GeneID" id="106525115"/>
<dbReference type="InterPro" id="IPR038578">
    <property type="entry name" value="GT29-like_sf"/>
</dbReference>
<keyword evidence="12" id="KW-1185">Reference proteome</keyword>
<dbReference type="KEGG" id="alim:106525115"/>
<keyword evidence="10" id="KW-1015">Disulfide bond</keyword>
<proteinExistence type="inferred from homology"/>
<keyword evidence="9" id="KW-0472">Membrane</keyword>
<keyword evidence="3" id="KW-0328">Glycosyltransferase</keyword>
<dbReference type="InterPro" id="IPR051757">
    <property type="entry name" value="Beta-gal_alpha2-3_sialyltrans"/>
</dbReference>
<evidence type="ECO:0000256" key="9">
    <source>
        <dbReference type="ARBA" id="ARBA00023136"/>
    </source>
</evidence>
<evidence type="ECO:0000256" key="1">
    <source>
        <dbReference type="ARBA" id="ARBA00004323"/>
    </source>
</evidence>
<dbReference type="AlphaFoldDB" id="A0A2I4C3W4"/>
<keyword evidence="5" id="KW-0812">Transmembrane</keyword>
<protein>
    <submittedName>
        <fullName evidence="13">CMP-N-acetylneuraminate-beta-galactosamide- alpha-2,3-sialyltransferase 1</fullName>
    </submittedName>
</protein>
<evidence type="ECO:0000256" key="7">
    <source>
        <dbReference type="ARBA" id="ARBA00022989"/>
    </source>
</evidence>
<keyword evidence="6" id="KW-0735">Signal-anchor</keyword>